<keyword evidence="3" id="KW-1185">Reference proteome</keyword>
<feature type="domain" description="Amidohydrolase 3" evidence="1">
    <location>
        <begin position="58"/>
        <end position="548"/>
    </location>
</feature>
<dbReference type="Gene3D" id="3.20.20.140">
    <property type="entry name" value="Metal-dependent hydrolases"/>
    <property type="match status" value="1"/>
</dbReference>
<dbReference type="InterPro" id="IPR032466">
    <property type="entry name" value="Metal_Hydrolase"/>
</dbReference>
<dbReference type="Gene3D" id="2.30.40.10">
    <property type="entry name" value="Urease, subunit C, domain 1"/>
    <property type="match status" value="1"/>
</dbReference>
<dbReference type="RefSeq" id="WP_078817289.1">
    <property type="nucleotide sequence ID" value="NZ_FUYJ01000002.1"/>
</dbReference>
<protein>
    <recommendedName>
        <fullName evidence="1">Amidohydrolase 3 domain-containing protein</fullName>
    </recommendedName>
</protein>
<dbReference type="EMBL" id="FUYJ01000002">
    <property type="protein sequence ID" value="SKA95849.1"/>
    <property type="molecule type" value="Genomic_DNA"/>
</dbReference>
<dbReference type="AlphaFoldDB" id="A0A1T4Y231"/>
<dbReference type="PANTHER" id="PTHR22642">
    <property type="entry name" value="IMIDAZOLONEPROPIONASE"/>
    <property type="match status" value="1"/>
</dbReference>
<dbReference type="CDD" id="cd01300">
    <property type="entry name" value="YtcJ_like"/>
    <property type="match status" value="1"/>
</dbReference>
<dbReference type="Gene3D" id="3.10.310.70">
    <property type="match status" value="1"/>
</dbReference>
<dbReference type="Proteomes" id="UP000190042">
    <property type="component" value="Unassembled WGS sequence"/>
</dbReference>
<reference evidence="3" key="1">
    <citation type="submission" date="2017-02" db="EMBL/GenBank/DDBJ databases">
        <authorList>
            <person name="Varghese N."/>
            <person name="Submissions S."/>
        </authorList>
    </citation>
    <scope>NUCLEOTIDE SEQUENCE [LARGE SCALE GENOMIC DNA]</scope>
    <source>
        <strain evidence="3">DSM 23966</strain>
    </source>
</reference>
<evidence type="ECO:0000313" key="3">
    <source>
        <dbReference type="Proteomes" id="UP000190042"/>
    </source>
</evidence>
<dbReference type="PANTHER" id="PTHR22642:SF2">
    <property type="entry name" value="PROTEIN LONG AFTER FAR-RED 3"/>
    <property type="match status" value="1"/>
</dbReference>
<gene>
    <name evidence="2" type="ORF">SAMN04244570_1714</name>
</gene>
<evidence type="ECO:0000259" key="1">
    <source>
        <dbReference type="Pfam" id="PF07969"/>
    </source>
</evidence>
<dbReference type="GO" id="GO:0016810">
    <property type="term" value="F:hydrolase activity, acting on carbon-nitrogen (but not peptide) bonds"/>
    <property type="evidence" value="ECO:0007669"/>
    <property type="project" value="InterPro"/>
</dbReference>
<dbReference type="InterPro" id="IPR011059">
    <property type="entry name" value="Metal-dep_hydrolase_composite"/>
</dbReference>
<dbReference type="SUPFAM" id="SSF51338">
    <property type="entry name" value="Composite domain of metallo-dependent hydrolases"/>
    <property type="match status" value="1"/>
</dbReference>
<dbReference type="InterPro" id="IPR013108">
    <property type="entry name" value="Amidohydro_3"/>
</dbReference>
<dbReference type="Pfam" id="PF07969">
    <property type="entry name" value="Amidohydro_3"/>
    <property type="match status" value="1"/>
</dbReference>
<sequence>MIQVDRLFKNANVLTIDEENSHANVVASYKGKITGIWTNSEFDLIKKEIEKDDKLIVHDLEGQTLIPGFIDTHNHLLMYALNKNQVDCSSPKNESIEDILNNLRTHHNTHSDGSWIIGYGYDDTLLKENRHPTRHDLDKVSTNRPIFIKHISNHLAVANSYALKLAGVDESIENPEGGHFGREENNSLNGVLFEPSAMDIVYKHAPIPTDEEVIKLMGLASEDYLAQGITTSSDAGVGLVFGRPEYDLHMVALKEGANQLRMRLMIMYDLLSEGGPFEKFHAEELRERILKDSNGKAKLDSAKLFQDGSIQGLTGALRKPYYCDDELYGELIFHQDTLNSYVLDFHKRGFRVTTHGNGDQAIGSIIEAYKYALNSNTKIDHRHRIEHVQTATVEDLQEMKKHDIAASFFINHVYYWGDRHKRIFLGPERAERMNPLKDASDLDMLYTLHSDCPITAISPLFSIWAAANRITREGKVLGEGQKIDVLEAIKSMTIYGARLNFEEDQLGSVEVGKLADFAVLDRDPTAIDPLEIKDISVEMTIINGEVIYENTKQVATNL</sequence>
<name>A0A1T4Y231_9BACL</name>
<evidence type="ECO:0000313" key="2">
    <source>
        <dbReference type="EMBL" id="SKA95849.1"/>
    </source>
</evidence>
<accession>A0A1T4Y231</accession>
<dbReference type="InterPro" id="IPR033932">
    <property type="entry name" value="YtcJ-like"/>
</dbReference>
<dbReference type="SUPFAM" id="SSF51556">
    <property type="entry name" value="Metallo-dependent hydrolases"/>
    <property type="match status" value="1"/>
</dbReference>
<proteinExistence type="predicted"/>
<organism evidence="2 3">
    <name type="scientific">Sporosarcina newyorkensis</name>
    <dbReference type="NCBI Taxonomy" id="759851"/>
    <lineage>
        <taxon>Bacteria</taxon>
        <taxon>Bacillati</taxon>
        <taxon>Bacillota</taxon>
        <taxon>Bacilli</taxon>
        <taxon>Bacillales</taxon>
        <taxon>Caryophanaceae</taxon>
        <taxon>Sporosarcina</taxon>
    </lineage>
</organism>